<dbReference type="Pfam" id="PF04077">
    <property type="entry name" value="DsrH"/>
    <property type="match status" value="1"/>
</dbReference>
<dbReference type="SUPFAM" id="SSF75169">
    <property type="entry name" value="DsrEFH-like"/>
    <property type="match status" value="1"/>
</dbReference>
<dbReference type="Proteomes" id="UP000014461">
    <property type="component" value="Unassembled WGS sequence"/>
</dbReference>
<sequence>MRHPYASDPYERCLAQLENGGHLVLIEDAVYSWLRDDTRLTVLAQSARVSVLSADVRARGIEVCDSVLIDYQDLVMLTEQHTPSMTW</sequence>
<dbReference type="Gene3D" id="3.40.1260.10">
    <property type="entry name" value="DsrEFH-like"/>
    <property type="match status" value="1"/>
</dbReference>
<organism evidence="1 2">
    <name type="scientific">Agarivorans albus MKT 106</name>
    <dbReference type="NCBI Taxonomy" id="1331007"/>
    <lineage>
        <taxon>Bacteria</taxon>
        <taxon>Pseudomonadati</taxon>
        <taxon>Pseudomonadota</taxon>
        <taxon>Gammaproteobacteria</taxon>
        <taxon>Alteromonadales</taxon>
        <taxon>Alteromonadaceae</taxon>
        <taxon>Agarivorans</taxon>
    </lineage>
</organism>
<keyword evidence="2" id="KW-1185">Reference proteome</keyword>
<evidence type="ECO:0000313" key="2">
    <source>
        <dbReference type="Proteomes" id="UP000014461"/>
    </source>
</evidence>
<evidence type="ECO:0000313" key="1">
    <source>
        <dbReference type="EMBL" id="GAD04299.1"/>
    </source>
</evidence>
<dbReference type="NCBIfam" id="TIGR03011">
    <property type="entry name" value="sulf_tusB_dsrH"/>
    <property type="match status" value="1"/>
</dbReference>
<reference evidence="1" key="1">
    <citation type="journal article" date="2013" name="Genome Announc.">
        <title>Draft Genome Sequence of Agarivorans albus Strain MKT 106T, an Agarolytic Marine Bacterium.</title>
        <authorList>
            <person name="Yasuike M."/>
            <person name="Nakamura Y."/>
            <person name="Kai W."/>
            <person name="Fujiwara A."/>
            <person name="Fukui Y."/>
            <person name="Satomi M."/>
            <person name="Sano M."/>
        </authorList>
    </citation>
    <scope>NUCLEOTIDE SEQUENCE [LARGE SCALE GENOMIC DNA]</scope>
</reference>
<name>R9PSH2_AGAAL</name>
<comment type="caution">
    <text evidence="1">The sequence shown here is derived from an EMBL/GenBank/DDBJ whole genome shotgun (WGS) entry which is preliminary data.</text>
</comment>
<protein>
    <recommendedName>
        <fullName evidence="3">tRNA 5-methylaminomethyl-2-thiouridine synthase TusB</fullName>
    </recommendedName>
</protein>
<dbReference type="EMBL" id="BARX01000057">
    <property type="protein sequence ID" value="GAD04299.1"/>
    <property type="molecule type" value="Genomic_DNA"/>
</dbReference>
<dbReference type="GO" id="GO:0005737">
    <property type="term" value="C:cytoplasm"/>
    <property type="evidence" value="ECO:0007669"/>
    <property type="project" value="InterPro"/>
</dbReference>
<dbReference type="GO" id="GO:0002143">
    <property type="term" value="P:tRNA wobble position uridine thiolation"/>
    <property type="evidence" value="ECO:0007669"/>
    <property type="project" value="InterPro"/>
</dbReference>
<proteinExistence type="predicted"/>
<evidence type="ECO:0008006" key="3">
    <source>
        <dbReference type="Google" id="ProtNLM"/>
    </source>
</evidence>
<gene>
    <name evidence="1" type="ORF">AALB_4379</name>
</gene>
<dbReference type="AlphaFoldDB" id="R9PSH2"/>
<accession>R9PSH2</accession>
<dbReference type="InterPro" id="IPR027396">
    <property type="entry name" value="DsrEFH-like"/>
</dbReference>
<dbReference type="STRING" id="1331007.AALB_4379"/>
<dbReference type="InterPro" id="IPR007215">
    <property type="entry name" value="Sulphur_relay_TusB/DsrH"/>
</dbReference>